<evidence type="ECO:0000256" key="5">
    <source>
        <dbReference type="ARBA" id="ARBA00022824"/>
    </source>
</evidence>
<dbReference type="PANTHER" id="PTHR13117">
    <property type="entry name" value="ENDOPLASMIC RETICULUM MULTISPAN TRANSMEMBRANE PROTEIN-RELATED"/>
    <property type="match status" value="1"/>
</dbReference>
<protein>
    <recommendedName>
        <fullName evidence="8 10">Man(5)GlcNAc(2)-PP-dolichol translocation protein RFT1</fullName>
    </recommendedName>
</protein>
<dbReference type="OrthoDB" id="9979195at2759"/>
<keyword evidence="7 10" id="KW-0472">Membrane</keyword>
<keyword evidence="10" id="KW-0813">Transport</keyword>
<proteinExistence type="inferred from homology"/>
<evidence type="ECO:0000256" key="9">
    <source>
        <dbReference type="ARBA" id="ARBA00045912"/>
    </source>
</evidence>
<feature type="non-terminal residue" evidence="11">
    <location>
        <position position="456"/>
    </location>
</feature>
<evidence type="ECO:0000256" key="6">
    <source>
        <dbReference type="ARBA" id="ARBA00022989"/>
    </source>
</evidence>
<dbReference type="EMBL" id="MU155260">
    <property type="protein sequence ID" value="KAF9477448.1"/>
    <property type="molecule type" value="Genomic_DNA"/>
</dbReference>
<evidence type="ECO:0000256" key="8">
    <source>
        <dbReference type="ARBA" id="ARBA00044793"/>
    </source>
</evidence>
<evidence type="ECO:0000313" key="11">
    <source>
        <dbReference type="EMBL" id="KAF9477448.1"/>
    </source>
</evidence>
<evidence type="ECO:0000256" key="10">
    <source>
        <dbReference type="RuleBase" id="RU365067"/>
    </source>
</evidence>
<dbReference type="Proteomes" id="UP000807469">
    <property type="component" value="Unassembled WGS sequence"/>
</dbReference>
<evidence type="ECO:0000313" key="12">
    <source>
        <dbReference type="Proteomes" id="UP000807469"/>
    </source>
</evidence>
<dbReference type="AlphaFoldDB" id="A0A9P5YYJ7"/>
<evidence type="ECO:0000256" key="2">
    <source>
        <dbReference type="ARBA" id="ARBA00004922"/>
    </source>
</evidence>
<accession>A0A9P5YYJ7</accession>
<keyword evidence="5 10" id="KW-0256">Endoplasmic reticulum</keyword>
<feature type="transmembrane region" description="Helical" evidence="10">
    <location>
        <begin position="366"/>
        <end position="386"/>
    </location>
</feature>
<keyword evidence="12" id="KW-1185">Reference proteome</keyword>
<comment type="caution">
    <text evidence="10">Lacks conserved residue(s) required for the propagation of feature annotation.</text>
</comment>
<feature type="transmembrane region" description="Helical" evidence="10">
    <location>
        <begin position="181"/>
        <end position="207"/>
    </location>
</feature>
<dbReference type="GO" id="GO:0006488">
    <property type="term" value="P:dolichol-linked oligosaccharide biosynthetic process"/>
    <property type="evidence" value="ECO:0007669"/>
    <property type="project" value="InterPro"/>
</dbReference>
<dbReference type="GO" id="GO:0005789">
    <property type="term" value="C:endoplasmic reticulum membrane"/>
    <property type="evidence" value="ECO:0007669"/>
    <property type="project" value="UniProtKB-SubCell"/>
</dbReference>
<comment type="subcellular location">
    <subcellularLocation>
        <location evidence="1 10">Endoplasmic reticulum membrane</location>
        <topology evidence="1 10">Multi-pass membrane protein</topology>
    </subcellularLocation>
</comment>
<keyword evidence="6 10" id="KW-1133">Transmembrane helix</keyword>
<gene>
    <name evidence="11" type="ORF">BDN70DRAFT_810650</name>
</gene>
<evidence type="ECO:0000256" key="1">
    <source>
        <dbReference type="ARBA" id="ARBA00004477"/>
    </source>
</evidence>
<dbReference type="InterPro" id="IPR007594">
    <property type="entry name" value="RFT1"/>
</dbReference>
<keyword evidence="4 10" id="KW-0812">Transmembrane</keyword>
<reference evidence="11" key="1">
    <citation type="submission" date="2020-11" db="EMBL/GenBank/DDBJ databases">
        <authorList>
            <consortium name="DOE Joint Genome Institute"/>
            <person name="Ahrendt S."/>
            <person name="Riley R."/>
            <person name="Andreopoulos W."/>
            <person name="Labutti K."/>
            <person name="Pangilinan J."/>
            <person name="Ruiz-Duenas F.J."/>
            <person name="Barrasa J.M."/>
            <person name="Sanchez-Garcia M."/>
            <person name="Camarero S."/>
            <person name="Miyauchi S."/>
            <person name="Serrano A."/>
            <person name="Linde D."/>
            <person name="Babiker R."/>
            <person name="Drula E."/>
            <person name="Ayuso-Fernandez I."/>
            <person name="Pacheco R."/>
            <person name="Padilla G."/>
            <person name="Ferreira P."/>
            <person name="Barriuso J."/>
            <person name="Kellner H."/>
            <person name="Castanera R."/>
            <person name="Alfaro M."/>
            <person name="Ramirez L."/>
            <person name="Pisabarro A.G."/>
            <person name="Kuo A."/>
            <person name="Tritt A."/>
            <person name="Lipzen A."/>
            <person name="He G."/>
            <person name="Yan M."/>
            <person name="Ng V."/>
            <person name="Cullen D."/>
            <person name="Martin F."/>
            <person name="Rosso M.-N."/>
            <person name="Henrissat B."/>
            <person name="Hibbett D."/>
            <person name="Martinez A.T."/>
            <person name="Grigoriev I.V."/>
        </authorList>
    </citation>
    <scope>NUCLEOTIDE SEQUENCE</scope>
    <source>
        <strain evidence="11">CIRM-BRFM 674</strain>
    </source>
</reference>
<feature type="transmembrane region" description="Helical" evidence="10">
    <location>
        <begin position="398"/>
        <end position="417"/>
    </location>
</feature>
<evidence type="ECO:0000256" key="7">
    <source>
        <dbReference type="ARBA" id="ARBA00023136"/>
    </source>
</evidence>
<feature type="transmembrane region" description="Helical" evidence="10">
    <location>
        <begin position="124"/>
        <end position="145"/>
    </location>
</feature>
<name>A0A9P5YYJ7_9AGAR</name>
<feature type="transmembrane region" description="Helical" evidence="10">
    <location>
        <begin position="328"/>
        <end position="346"/>
    </location>
</feature>
<comment type="pathway">
    <text evidence="2">Protein modification; protein glycosylation.</text>
</comment>
<feature type="transmembrane region" description="Helical" evidence="10">
    <location>
        <begin position="88"/>
        <end position="112"/>
    </location>
</feature>
<dbReference type="PANTHER" id="PTHR13117:SF5">
    <property type="entry name" value="PROTEIN RFT1 HOMOLOG"/>
    <property type="match status" value="1"/>
</dbReference>
<organism evidence="11 12">
    <name type="scientific">Pholiota conissans</name>
    <dbReference type="NCBI Taxonomy" id="109636"/>
    <lineage>
        <taxon>Eukaryota</taxon>
        <taxon>Fungi</taxon>
        <taxon>Dikarya</taxon>
        <taxon>Basidiomycota</taxon>
        <taxon>Agaricomycotina</taxon>
        <taxon>Agaricomycetes</taxon>
        <taxon>Agaricomycetidae</taxon>
        <taxon>Agaricales</taxon>
        <taxon>Agaricineae</taxon>
        <taxon>Strophariaceae</taxon>
        <taxon>Pholiota</taxon>
    </lineage>
</organism>
<comment type="function">
    <text evidence="9 10">Intramembrane glycolipid transporter that operates in the biosynthetic pathway of dolichol-linked oligosaccharides, the glycan precursors employed in protein asparagine (N)-glycosylation. The sequential addition of sugars to dolichol pyrophosphate produces dolichol-linked oligosaccharides containing fourteen sugars, including two GlcNAcs, nine mannoses and three glucoses. Once assembled, the oligosaccharide is transferred from the lipid to nascent proteins by oligosaccharyltransferases. The assembly of dolichol-linked oligosaccharides begins on the cytosolic side of the endoplasmic reticulum membrane and finishes in its lumen. RFT1 could mediate the translocation of the cytosolically oriented intermediate DolPP-GlcNAc2Man5, produced by ALG11, into the ER lumen where dolichol-linked oligosaccharides assembly continues. However, the intramembrane lipid transporter activity could not be confirmed in vitro.</text>
</comment>
<evidence type="ECO:0000256" key="3">
    <source>
        <dbReference type="ARBA" id="ARBA00010288"/>
    </source>
</evidence>
<feature type="transmembrane region" description="Helical" evidence="10">
    <location>
        <begin position="45"/>
        <end position="63"/>
    </location>
</feature>
<comment type="caution">
    <text evidence="11">The sequence shown here is derived from an EMBL/GenBank/DDBJ whole genome shotgun (WGS) entry which is preliminary data.</text>
</comment>
<comment type="similarity">
    <text evidence="3 10">Belongs to the RFT1 family.</text>
</comment>
<dbReference type="Pfam" id="PF04506">
    <property type="entry name" value="Rft-1"/>
    <property type="match status" value="1"/>
</dbReference>
<sequence length="456" mass="48838">MAGKGSALLSASVASASSLIALQLLSRLTTFALNQALFRLASPAAFGATSIQLELLLSTILFLSREGASQPSAPSTLSESDPARTSNLAFLPVIAGVPLALSTAALFAYAAGAELQAHPHFRTAVALYAFAAVAELLSEPLYNYAMTHLKINIRMRAEGLGVAAKSLTTFFVLLYDSCWGTGGLALIAFALGQVMYSAIVFLTYIIYLGGDPMWLVRPSKPVPKATFLSTYFDPVALQLSFTLTLQSLVKHFLTEGDKLILSWFSPLRDQGGYAIAVNYGSLIARIVFQPIEESLRLFFSRTLNTPSPKPAALLSAHSTLTGVLRAQVAFSVLLVVFGTLYLPLVLPLLLPPAYLATSAPSVLKAWVWYVPVLAVNGALEAFLASVARPGQLNAQSRWMVGFSVVYVSAALFFYRVGMGDAGLVYANIGNLSVRVGYCVRFAARYFSSSTTSKSLR</sequence>
<evidence type="ECO:0000256" key="4">
    <source>
        <dbReference type="ARBA" id="ARBA00022692"/>
    </source>
</evidence>
<dbReference type="GO" id="GO:0034203">
    <property type="term" value="P:glycolipid translocation"/>
    <property type="evidence" value="ECO:0007669"/>
    <property type="project" value="TreeGrafter"/>
</dbReference>